<comment type="caution">
    <text evidence="1">The sequence shown here is derived from an EMBL/GenBank/DDBJ whole genome shotgun (WGS) entry which is preliminary data.</text>
</comment>
<dbReference type="Proteomes" id="UP000324222">
    <property type="component" value="Unassembled WGS sequence"/>
</dbReference>
<dbReference type="AlphaFoldDB" id="A0A5B7HEQ6"/>
<dbReference type="EMBL" id="VSRR010027279">
    <property type="protein sequence ID" value="MPC68095.1"/>
    <property type="molecule type" value="Genomic_DNA"/>
</dbReference>
<name>A0A5B7HEQ6_PORTR</name>
<sequence length="210" mass="23214">MSFLRPSPLFPFPLTIFRFRNPLTCCPHLPSHVPPADPSSPPQSFTAIDQQNSEAMWLLEGHEAASTTSDTRVSIIERRQEGGKEVHEVRGVEEWGRKGLVRSERSVVVKLFVRSRSVSACLLPWAAVTATGGVGCRTRRRGCNKDHFPVFPRLWKTPNATSLPASLHALTVALPFLPSFLLSKPSQSHPRISPPVFPFCARPESVVNTG</sequence>
<evidence type="ECO:0000313" key="1">
    <source>
        <dbReference type="EMBL" id="MPC68095.1"/>
    </source>
</evidence>
<evidence type="ECO:0000313" key="2">
    <source>
        <dbReference type="Proteomes" id="UP000324222"/>
    </source>
</evidence>
<keyword evidence="2" id="KW-1185">Reference proteome</keyword>
<gene>
    <name evidence="1" type="ORF">E2C01_062287</name>
</gene>
<accession>A0A5B7HEQ6</accession>
<protein>
    <submittedName>
        <fullName evidence="1">Uncharacterized protein</fullName>
    </submittedName>
</protein>
<reference evidence="1 2" key="1">
    <citation type="submission" date="2019-05" db="EMBL/GenBank/DDBJ databases">
        <title>Another draft genome of Portunus trituberculatus and its Hox gene families provides insights of decapod evolution.</title>
        <authorList>
            <person name="Jeong J.-H."/>
            <person name="Song I."/>
            <person name="Kim S."/>
            <person name="Choi T."/>
            <person name="Kim D."/>
            <person name="Ryu S."/>
            <person name="Kim W."/>
        </authorList>
    </citation>
    <scope>NUCLEOTIDE SEQUENCE [LARGE SCALE GENOMIC DNA]</scope>
    <source>
        <tissue evidence="1">Muscle</tissue>
    </source>
</reference>
<proteinExistence type="predicted"/>
<organism evidence="1 2">
    <name type="scientific">Portunus trituberculatus</name>
    <name type="common">Swimming crab</name>
    <name type="synonym">Neptunus trituberculatus</name>
    <dbReference type="NCBI Taxonomy" id="210409"/>
    <lineage>
        <taxon>Eukaryota</taxon>
        <taxon>Metazoa</taxon>
        <taxon>Ecdysozoa</taxon>
        <taxon>Arthropoda</taxon>
        <taxon>Crustacea</taxon>
        <taxon>Multicrustacea</taxon>
        <taxon>Malacostraca</taxon>
        <taxon>Eumalacostraca</taxon>
        <taxon>Eucarida</taxon>
        <taxon>Decapoda</taxon>
        <taxon>Pleocyemata</taxon>
        <taxon>Brachyura</taxon>
        <taxon>Eubrachyura</taxon>
        <taxon>Portunoidea</taxon>
        <taxon>Portunidae</taxon>
        <taxon>Portuninae</taxon>
        <taxon>Portunus</taxon>
    </lineage>
</organism>